<evidence type="ECO:0000256" key="1">
    <source>
        <dbReference type="ARBA" id="ARBA00004141"/>
    </source>
</evidence>
<feature type="transmembrane region" description="Helical" evidence="7">
    <location>
        <begin position="29"/>
        <end position="51"/>
    </location>
</feature>
<name>A0A8H3YH40_9TREE</name>
<feature type="transmembrane region" description="Helical" evidence="7">
    <location>
        <begin position="285"/>
        <end position="307"/>
    </location>
</feature>
<feature type="transmembrane region" description="Helical" evidence="7">
    <location>
        <begin position="386"/>
        <end position="409"/>
    </location>
</feature>
<dbReference type="GO" id="GO:0016020">
    <property type="term" value="C:membrane"/>
    <property type="evidence" value="ECO:0007669"/>
    <property type="project" value="UniProtKB-SubCell"/>
</dbReference>
<evidence type="ECO:0000256" key="5">
    <source>
        <dbReference type="ARBA" id="ARBA00022989"/>
    </source>
</evidence>
<dbReference type="InterPro" id="IPR050360">
    <property type="entry name" value="MFS_Sugar_Transporters"/>
</dbReference>
<keyword evidence="4 7" id="KW-0812">Transmembrane</keyword>
<comment type="subcellular location">
    <subcellularLocation>
        <location evidence="1">Membrane</location>
        <topology evidence="1">Multi-pass membrane protein</topology>
    </subcellularLocation>
</comment>
<feature type="transmembrane region" description="Helical" evidence="7">
    <location>
        <begin position="104"/>
        <end position="121"/>
    </location>
</feature>
<dbReference type="EMBL" id="BLZA01000043">
    <property type="protein sequence ID" value="GHJ89439.1"/>
    <property type="molecule type" value="Genomic_DNA"/>
</dbReference>
<dbReference type="OrthoDB" id="6133115at2759"/>
<dbReference type="Pfam" id="PF00083">
    <property type="entry name" value="Sugar_tr"/>
    <property type="match status" value="1"/>
</dbReference>
<dbReference type="InterPro" id="IPR036259">
    <property type="entry name" value="MFS_trans_sf"/>
</dbReference>
<keyword evidence="5 7" id="KW-1133">Transmembrane helix</keyword>
<dbReference type="AlphaFoldDB" id="A0A8H3YH40"/>
<dbReference type="Gene3D" id="1.20.1250.20">
    <property type="entry name" value="MFS general substrate transporter like domains"/>
    <property type="match status" value="1"/>
</dbReference>
<gene>
    <name evidence="9" type="ORF">NliqN6_5841</name>
</gene>
<evidence type="ECO:0000259" key="8">
    <source>
        <dbReference type="PROSITE" id="PS50850"/>
    </source>
</evidence>
<sequence length="523" mass="58336">MAEQDIDWRKIPNVDDHLKWYENKGKLKLNFFLSVIFVGMILNGYDGSIIAGLQALDAWHEDLNYPSATKIGLLNACGSFSGIVAGPLIAFIDERFGRRWGIRFYGYCILIGSVIGCIAGISGVDGYALFVTGRVIIGFGLAAFLMTSMITVQEITHPRSRGVVAQSWNSYYILGLVLAGWVTFGSSYLQGSWSWRIPYILQVPLALYVLIGVQFIPESPRWLQSKGREEEAYNFLVVYHGNGDRDDELVQFEYEEIKETLRAEAEAKAEKWSTIIKSPGSRHRLGLTAIITFLTNLSGSSIIYWYYSVVFDQVGITGASTQTGIAAGLNMFTWFCQIGATLAGTRIGRRTIILWTWPFLLLALAGLCATGGVYANSNSTNKEAGIATVVLVWLYLGVFNLACPILYSYPAEIQTFAMRTKGLLVWNTLSQCMGAYVTWVDAIALDKIGYKYYGVYMPLVAIQWALSWKFMVETRGFTLEEISMAFDGPEAFLPRLSRLPDQEHSGVYQTGPDMEYKISEEGK</sequence>
<feature type="transmembrane region" description="Helical" evidence="7">
    <location>
        <begin position="171"/>
        <end position="191"/>
    </location>
</feature>
<comment type="similarity">
    <text evidence="2">Belongs to the major facilitator superfamily. Sugar transporter (TC 2.A.1.1) family.</text>
</comment>
<protein>
    <recommendedName>
        <fullName evidence="8">Major facilitator superfamily (MFS) profile domain-containing protein</fullName>
    </recommendedName>
</protein>
<evidence type="ECO:0000313" key="10">
    <source>
        <dbReference type="Proteomes" id="UP000620104"/>
    </source>
</evidence>
<dbReference type="FunFam" id="1.20.1250.20:FF:000134">
    <property type="entry name" value="MFS sugar transporter protein"/>
    <property type="match status" value="1"/>
</dbReference>
<keyword evidence="3" id="KW-0813">Transport</keyword>
<feature type="domain" description="Major facilitator superfamily (MFS) profile" evidence="8">
    <location>
        <begin position="32"/>
        <end position="475"/>
    </location>
</feature>
<reference evidence="9" key="1">
    <citation type="submission" date="2020-07" db="EMBL/GenBank/DDBJ databases">
        <title>Draft Genome Sequence of a Deep-Sea Yeast, Naganishia (Cryptococcus) liquefaciens strain N6.</title>
        <authorList>
            <person name="Han Y.W."/>
            <person name="Kajitani R."/>
            <person name="Morimoto H."/>
            <person name="Parhat M."/>
            <person name="Tsubouchi H."/>
            <person name="Bakenova O."/>
            <person name="Ogata M."/>
            <person name="Argunhan B."/>
            <person name="Aoki R."/>
            <person name="Kajiwara S."/>
            <person name="Itoh T."/>
            <person name="Iwasaki H."/>
        </authorList>
    </citation>
    <scope>NUCLEOTIDE SEQUENCE</scope>
    <source>
        <strain evidence="9">N6</strain>
    </source>
</reference>
<evidence type="ECO:0000256" key="7">
    <source>
        <dbReference type="SAM" id="Phobius"/>
    </source>
</evidence>
<dbReference type="SUPFAM" id="SSF103473">
    <property type="entry name" value="MFS general substrate transporter"/>
    <property type="match status" value="1"/>
</dbReference>
<keyword evidence="6 7" id="KW-0472">Membrane</keyword>
<feature type="transmembrane region" description="Helical" evidence="7">
    <location>
        <begin position="319"/>
        <end position="340"/>
    </location>
</feature>
<comment type="caution">
    <text evidence="9">The sequence shown here is derived from an EMBL/GenBank/DDBJ whole genome shotgun (WGS) entry which is preliminary data.</text>
</comment>
<evidence type="ECO:0000313" key="9">
    <source>
        <dbReference type="EMBL" id="GHJ89439.1"/>
    </source>
</evidence>
<evidence type="ECO:0000256" key="3">
    <source>
        <dbReference type="ARBA" id="ARBA00022448"/>
    </source>
</evidence>
<feature type="transmembrane region" description="Helical" evidence="7">
    <location>
        <begin position="127"/>
        <end position="150"/>
    </location>
</feature>
<dbReference type="InterPro" id="IPR020846">
    <property type="entry name" value="MFS_dom"/>
</dbReference>
<feature type="transmembrane region" description="Helical" evidence="7">
    <location>
        <begin position="197"/>
        <end position="216"/>
    </location>
</feature>
<dbReference type="PROSITE" id="PS50850">
    <property type="entry name" value="MFS"/>
    <property type="match status" value="1"/>
</dbReference>
<dbReference type="PANTHER" id="PTHR48022:SF64">
    <property type="entry name" value="MAJOR FACILITATOR SUPERFAMILY (MFS) PROFILE DOMAIN-CONTAINING PROTEIN"/>
    <property type="match status" value="1"/>
</dbReference>
<keyword evidence="10" id="KW-1185">Reference proteome</keyword>
<evidence type="ECO:0000256" key="4">
    <source>
        <dbReference type="ARBA" id="ARBA00022692"/>
    </source>
</evidence>
<dbReference type="GO" id="GO:0005351">
    <property type="term" value="F:carbohydrate:proton symporter activity"/>
    <property type="evidence" value="ECO:0007669"/>
    <property type="project" value="TreeGrafter"/>
</dbReference>
<dbReference type="Proteomes" id="UP000620104">
    <property type="component" value="Unassembled WGS sequence"/>
</dbReference>
<feature type="transmembrane region" description="Helical" evidence="7">
    <location>
        <begin position="71"/>
        <end position="92"/>
    </location>
</feature>
<evidence type="ECO:0000256" key="6">
    <source>
        <dbReference type="ARBA" id="ARBA00023136"/>
    </source>
</evidence>
<dbReference type="InterPro" id="IPR005828">
    <property type="entry name" value="MFS_sugar_transport-like"/>
</dbReference>
<accession>A0A8H3YH40</accession>
<evidence type="ECO:0000256" key="2">
    <source>
        <dbReference type="ARBA" id="ARBA00010992"/>
    </source>
</evidence>
<dbReference type="PANTHER" id="PTHR48022">
    <property type="entry name" value="PLASTIDIC GLUCOSE TRANSPORTER 4"/>
    <property type="match status" value="1"/>
</dbReference>
<organism evidence="9 10">
    <name type="scientific">Naganishia liquefaciens</name>
    <dbReference type="NCBI Taxonomy" id="104408"/>
    <lineage>
        <taxon>Eukaryota</taxon>
        <taxon>Fungi</taxon>
        <taxon>Dikarya</taxon>
        <taxon>Basidiomycota</taxon>
        <taxon>Agaricomycotina</taxon>
        <taxon>Tremellomycetes</taxon>
        <taxon>Filobasidiales</taxon>
        <taxon>Filobasidiaceae</taxon>
        <taxon>Naganishia</taxon>
    </lineage>
</organism>
<proteinExistence type="inferred from homology"/>
<feature type="transmembrane region" description="Helical" evidence="7">
    <location>
        <begin position="352"/>
        <end position="374"/>
    </location>
</feature>